<name>A0AAV9VI31_9PEZI</name>
<evidence type="ECO:0000313" key="2">
    <source>
        <dbReference type="EMBL" id="KAK6360591.1"/>
    </source>
</evidence>
<feature type="chain" id="PRO_5043384637" evidence="1">
    <location>
        <begin position="17"/>
        <end position="213"/>
    </location>
</feature>
<sequence>MKATLILSIFAAVAAAAPQGATSPVKPALKRCGAGSKLTCATGETCVGEYGFKDDQKGVCVKNAITCGSTLAHPDTTCPKNKSYKCIPRSNTFECPMDVAYCGFCLEKSVTDIVGVRSEGVNRCGGASGKKCFENPNSYELCAGEKVLKDGMGVCLIWGLSRNCKTNADCNFPGISSKSVCVTNSCPKGLGPEECTGKVCLDEQYVKQFGLKA</sequence>
<feature type="signal peptide" evidence="1">
    <location>
        <begin position="1"/>
        <end position="16"/>
    </location>
</feature>
<keyword evidence="3" id="KW-1185">Reference proteome</keyword>
<keyword evidence="1" id="KW-0732">Signal</keyword>
<reference evidence="2 3" key="1">
    <citation type="submission" date="2019-10" db="EMBL/GenBank/DDBJ databases">
        <authorList>
            <person name="Palmer J.M."/>
        </authorList>
    </citation>
    <scope>NUCLEOTIDE SEQUENCE [LARGE SCALE GENOMIC DNA]</scope>
    <source>
        <strain evidence="2 3">TWF730</strain>
    </source>
</reference>
<gene>
    <name evidence="2" type="ORF">TWF730_006729</name>
</gene>
<protein>
    <submittedName>
        <fullName evidence="2">Uncharacterized protein</fullName>
    </submittedName>
</protein>
<dbReference type="EMBL" id="JAVHNS010000003">
    <property type="protein sequence ID" value="KAK6360591.1"/>
    <property type="molecule type" value="Genomic_DNA"/>
</dbReference>
<evidence type="ECO:0000256" key="1">
    <source>
        <dbReference type="SAM" id="SignalP"/>
    </source>
</evidence>
<dbReference type="AlphaFoldDB" id="A0AAV9VI31"/>
<evidence type="ECO:0000313" key="3">
    <source>
        <dbReference type="Proteomes" id="UP001373714"/>
    </source>
</evidence>
<comment type="caution">
    <text evidence="2">The sequence shown here is derived from an EMBL/GenBank/DDBJ whole genome shotgun (WGS) entry which is preliminary data.</text>
</comment>
<organism evidence="2 3">
    <name type="scientific">Orbilia blumenaviensis</name>
    <dbReference type="NCBI Taxonomy" id="1796055"/>
    <lineage>
        <taxon>Eukaryota</taxon>
        <taxon>Fungi</taxon>
        <taxon>Dikarya</taxon>
        <taxon>Ascomycota</taxon>
        <taxon>Pezizomycotina</taxon>
        <taxon>Orbiliomycetes</taxon>
        <taxon>Orbiliales</taxon>
        <taxon>Orbiliaceae</taxon>
        <taxon>Orbilia</taxon>
    </lineage>
</organism>
<dbReference type="Proteomes" id="UP001373714">
    <property type="component" value="Unassembled WGS sequence"/>
</dbReference>
<accession>A0AAV9VI31</accession>
<proteinExistence type="predicted"/>